<accession>A0A0L7LM24</accession>
<dbReference type="Proteomes" id="UP000037510">
    <property type="component" value="Unassembled WGS sequence"/>
</dbReference>
<proteinExistence type="predicted"/>
<keyword evidence="3" id="KW-1185">Reference proteome</keyword>
<feature type="compositionally biased region" description="Basic and acidic residues" evidence="1">
    <location>
        <begin position="30"/>
        <end position="42"/>
    </location>
</feature>
<evidence type="ECO:0000313" key="3">
    <source>
        <dbReference type="Proteomes" id="UP000037510"/>
    </source>
</evidence>
<comment type="caution">
    <text evidence="2">The sequence shown here is derived from an EMBL/GenBank/DDBJ whole genome shotgun (WGS) entry which is preliminary data.</text>
</comment>
<name>A0A0L7LM24_OPEBR</name>
<protein>
    <submittedName>
        <fullName evidence="2">Uncharacterized protein</fullName>
    </submittedName>
</protein>
<dbReference type="EMBL" id="JTDY01000680">
    <property type="protein sequence ID" value="KOB76251.1"/>
    <property type="molecule type" value="Genomic_DNA"/>
</dbReference>
<reference evidence="2 3" key="1">
    <citation type="journal article" date="2015" name="Genome Biol. Evol.">
        <title>The genome of winter moth (Operophtera brumata) provides a genomic perspective on sexual dimorphism and phenology.</title>
        <authorList>
            <person name="Derks M.F."/>
            <person name="Smit S."/>
            <person name="Salis L."/>
            <person name="Schijlen E."/>
            <person name="Bossers A."/>
            <person name="Mateman C."/>
            <person name="Pijl A.S."/>
            <person name="de Ridder D."/>
            <person name="Groenen M.A."/>
            <person name="Visser M.E."/>
            <person name="Megens H.J."/>
        </authorList>
    </citation>
    <scope>NUCLEOTIDE SEQUENCE [LARGE SCALE GENOMIC DNA]</scope>
    <source>
        <strain evidence="2">WM2013NL</strain>
        <tissue evidence="2">Head and thorax</tissue>
    </source>
</reference>
<evidence type="ECO:0000313" key="2">
    <source>
        <dbReference type="EMBL" id="KOB76251.1"/>
    </source>
</evidence>
<gene>
    <name evidence="2" type="ORF">OBRU01_06078</name>
</gene>
<evidence type="ECO:0000256" key="1">
    <source>
        <dbReference type="SAM" id="MobiDB-lite"/>
    </source>
</evidence>
<organism evidence="2 3">
    <name type="scientific">Operophtera brumata</name>
    <name type="common">Winter moth</name>
    <name type="synonym">Phalaena brumata</name>
    <dbReference type="NCBI Taxonomy" id="104452"/>
    <lineage>
        <taxon>Eukaryota</taxon>
        <taxon>Metazoa</taxon>
        <taxon>Ecdysozoa</taxon>
        <taxon>Arthropoda</taxon>
        <taxon>Hexapoda</taxon>
        <taxon>Insecta</taxon>
        <taxon>Pterygota</taxon>
        <taxon>Neoptera</taxon>
        <taxon>Endopterygota</taxon>
        <taxon>Lepidoptera</taxon>
        <taxon>Glossata</taxon>
        <taxon>Ditrysia</taxon>
        <taxon>Geometroidea</taxon>
        <taxon>Geometridae</taxon>
        <taxon>Larentiinae</taxon>
        <taxon>Operophtera</taxon>
    </lineage>
</organism>
<dbReference type="AlphaFoldDB" id="A0A0L7LM24"/>
<feature type="region of interest" description="Disordered" evidence="1">
    <location>
        <begin position="18"/>
        <end position="42"/>
    </location>
</feature>
<sequence>MPQGSTYELMSRLVDIPLRSRQPPQAVQEQPRDASDYLGEPH</sequence>